<dbReference type="PROSITE" id="PS50093">
    <property type="entry name" value="PKD"/>
    <property type="match status" value="1"/>
</dbReference>
<dbReference type="InterPro" id="IPR035986">
    <property type="entry name" value="PKD_dom_sf"/>
</dbReference>
<dbReference type="VEuPathDB" id="AmoebaDB:ACA1_185460"/>
<dbReference type="CDD" id="cd00146">
    <property type="entry name" value="PKD"/>
    <property type="match status" value="1"/>
</dbReference>
<name>L8H525_ACACF</name>
<dbReference type="InterPro" id="IPR013783">
    <property type="entry name" value="Ig-like_fold"/>
</dbReference>
<evidence type="ECO:0000259" key="1">
    <source>
        <dbReference type="PROSITE" id="PS50093"/>
    </source>
</evidence>
<dbReference type="KEGG" id="acan:ACA1_185460"/>
<dbReference type="GeneID" id="14921192"/>
<proteinExistence type="predicted"/>
<feature type="domain" description="PKD" evidence="1">
    <location>
        <begin position="238"/>
        <end position="307"/>
    </location>
</feature>
<gene>
    <name evidence="2" type="ORF">ACA1_185460</name>
</gene>
<dbReference type="OrthoDB" id="6236007at2759"/>
<dbReference type="SUPFAM" id="SSF49299">
    <property type="entry name" value="PKD domain"/>
    <property type="match status" value="1"/>
</dbReference>
<dbReference type="Gene3D" id="2.60.40.10">
    <property type="entry name" value="Immunoglobulins"/>
    <property type="match status" value="1"/>
</dbReference>
<organism evidence="2 3">
    <name type="scientific">Acanthamoeba castellanii (strain ATCC 30010 / Neff)</name>
    <dbReference type="NCBI Taxonomy" id="1257118"/>
    <lineage>
        <taxon>Eukaryota</taxon>
        <taxon>Amoebozoa</taxon>
        <taxon>Discosea</taxon>
        <taxon>Longamoebia</taxon>
        <taxon>Centramoebida</taxon>
        <taxon>Acanthamoebidae</taxon>
        <taxon>Acanthamoeba</taxon>
    </lineage>
</organism>
<dbReference type="Proteomes" id="UP000011083">
    <property type="component" value="Unassembled WGS sequence"/>
</dbReference>
<evidence type="ECO:0000313" key="3">
    <source>
        <dbReference type="Proteomes" id="UP000011083"/>
    </source>
</evidence>
<dbReference type="AlphaFoldDB" id="L8H525"/>
<sequence length="323" mass="35578">MNIELNVDRLFEELDYSNNAFNVTFSVEQPCLPKPRYATDTTAANYAYENPTTNGHTAATRTDDGSFAINLPWSFQYFCKSYSQVWVNSNGFLSWQEASGGPTAHEENTPNLPFPNAISVLWDDHDPTRCGRVYYTIKGTAGSRRLIVTWYQVCHYGGATNDVVTFQVQLQEGSGKISMFYPDTATTTSAYTNGASATVGLGAILPSDSILYSYHASPPVRNGASVVFTVQTEQINAAPLASINGPYQGTVNEPIKFDSRGSKDPDSRMLEYLWIFGDNTVGQTTAFPEHTFAQAGEYDVSLVVYDNFQGSKMVLTKAVIEDE</sequence>
<dbReference type="InterPro" id="IPR022409">
    <property type="entry name" value="PKD/Chitinase_dom"/>
</dbReference>
<dbReference type="InterPro" id="IPR000601">
    <property type="entry name" value="PKD_dom"/>
</dbReference>
<accession>L8H525</accession>
<dbReference type="SMART" id="SM00089">
    <property type="entry name" value="PKD"/>
    <property type="match status" value="1"/>
</dbReference>
<keyword evidence="3" id="KW-1185">Reference proteome</keyword>
<protein>
    <submittedName>
        <fullName evidence="2">PKD domain containing protein</fullName>
    </submittedName>
</protein>
<dbReference type="Pfam" id="PF18911">
    <property type="entry name" value="PKD_4"/>
    <property type="match status" value="1"/>
</dbReference>
<reference evidence="2 3" key="1">
    <citation type="journal article" date="2013" name="Genome Biol.">
        <title>Genome of Acanthamoeba castellanii highlights extensive lateral gene transfer and early evolution of tyrosine kinase signaling.</title>
        <authorList>
            <person name="Clarke M."/>
            <person name="Lohan A.J."/>
            <person name="Liu B."/>
            <person name="Lagkouvardos I."/>
            <person name="Roy S."/>
            <person name="Zafar N."/>
            <person name="Bertelli C."/>
            <person name="Schilde C."/>
            <person name="Kianianmomeni A."/>
            <person name="Burglin T.R."/>
            <person name="Frech C."/>
            <person name="Turcotte B."/>
            <person name="Kopec K.O."/>
            <person name="Synnott J.M."/>
            <person name="Choo C."/>
            <person name="Paponov I."/>
            <person name="Finkler A."/>
            <person name="Soon Heng Tan C."/>
            <person name="Hutchins A.P."/>
            <person name="Weinmeier T."/>
            <person name="Rattei T."/>
            <person name="Chu J.S."/>
            <person name="Gimenez G."/>
            <person name="Irimia M."/>
            <person name="Rigden D.J."/>
            <person name="Fitzpatrick D.A."/>
            <person name="Lorenzo-Morales J."/>
            <person name="Bateman A."/>
            <person name="Chiu C.H."/>
            <person name="Tang P."/>
            <person name="Hegemann P."/>
            <person name="Fromm H."/>
            <person name="Raoult D."/>
            <person name="Greub G."/>
            <person name="Miranda-Saavedra D."/>
            <person name="Chen N."/>
            <person name="Nash P."/>
            <person name="Ginger M.L."/>
            <person name="Horn M."/>
            <person name="Schaap P."/>
            <person name="Caler L."/>
            <person name="Loftus B."/>
        </authorList>
    </citation>
    <scope>NUCLEOTIDE SEQUENCE [LARGE SCALE GENOMIC DNA]</scope>
    <source>
        <strain evidence="2 3">Neff</strain>
    </source>
</reference>
<evidence type="ECO:0000313" key="2">
    <source>
        <dbReference type="EMBL" id="ELR20342.1"/>
    </source>
</evidence>
<dbReference type="RefSeq" id="XP_004342536.1">
    <property type="nucleotide sequence ID" value="XM_004342487.1"/>
</dbReference>
<dbReference type="EMBL" id="KB007920">
    <property type="protein sequence ID" value="ELR20342.1"/>
    <property type="molecule type" value="Genomic_DNA"/>
</dbReference>